<dbReference type="AlphaFoldDB" id="A0A4Q5LQZ1"/>
<dbReference type="PROSITE" id="PS51257">
    <property type="entry name" value="PROKAR_LIPOPROTEIN"/>
    <property type="match status" value="1"/>
</dbReference>
<name>A0A4Q5LQZ1_9SPHI</name>
<dbReference type="Proteomes" id="UP000293331">
    <property type="component" value="Unassembled WGS sequence"/>
</dbReference>
<evidence type="ECO:0000313" key="2">
    <source>
        <dbReference type="Proteomes" id="UP000293331"/>
    </source>
</evidence>
<comment type="caution">
    <text evidence="1">The sequence shown here is derived from an EMBL/GenBank/DDBJ whole genome shotgun (WGS) entry which is preliminary data.</text>
</comment>
<reference evidence="1 2" key="1">
    <citation type="submission" date="2019-02" db="EMBL/GenBank/DDBJ databases">
        <title>Bacterial novel species Mucilaginibacter sp. 17JY9-4 isolated from soil.</title>
        <authorList>
            <person name="Jung H.-Y."/>
        </authorList>
    </citation>
    <scope>NUCLEOTIDE SEQUENCE [LARGE SCALE GENOMIC DNA]</scope>
    <source>
        <strain evidence="1 2">17JY9-4</strain>
    </source>
</reference>
<dbReference type="RefSeq" id="WP_129874646.1">
    <property type="nucleotide sequence ID" value="NZ_SEWG01000001.1"/>
</dbReference>
<gene>
    <name evidence="1" type="ORF">EWM62_00295</name>
</gene>
<organism evidence="1 2">
    <name type="scientific">Mucilaginibacter terrigena</name>
    <dbReference type="NCBI Taxonomy" id="2492395"/>
    <lineage>
        <taxon>Bacteria</taxon>
        <taxon>Pseudomonadati</taxon>
        <taxon>Bacteroidota</taxon>
        <taxon>Sphingobacteriia</taxon>
        <taxon>Sphingobacteriales</taxon>
        <taxon>Sphingobacteriaceae</taxon>
        <taxon>Mucilaginibacter</taxon>
    </lineage>
</organism>
<evidence type="ECO:0000313" key="1">
    <source>
        <dbReference type="EMBL" id="RYU91916.1"/>
    </source>
</evidence>
<dbReference type="OrthoDB" id="701654at2"/>
<accession>A0A4Q5LQZ1</accession>
<dbReference type="EMBL" id="SEWG01000001">
    <property type="protein sequence ID" value="RYU91916.1"/>
    <property type="molecule type" value="Genomic_DNA"/>
</dbReference>
<evidence type="ECO:0008006" key="3">
    <source>
        <dbReference type="Google" id="ProtNLM"/>
    </source>
</evidence>
<protein>
    <recommendedName>
        <fullName evidence="3">DUF4595 domain-containing protein</fullName>
    </recommendedName>
</protein>
<proteinExistence type="predicted"/>
<keyword evidence="2" id="KW-1185">Reference proteome</keyword>
<sequence>MRTFKIFALISLMAIYSCKKDRSGYPPAPVPPVAPGVNLIRIELEEMAQPAELFGYDAARQLISRSAYLNNTMPAAFTHLNNKPVRADMISTTDGRVMYSYQLLYAGDKLDKINMIYTGADPGNKTPMVIWKCSYTNGSLTMVTAYGPDETAAGSHSRMVYTYYPNGDLKRSAVEECFDNNGFKLTSEVSYEYDDQNNPMQLHARYLTVYSPYLHSAAHNIVKEIWTEGQNRKVTQVVTRSYAYQKDGYPLTALTSYSYPGDAADNYTEKTHYVYTDKK</sequence>